<evidence type="ECO:0000256" key="3">
    <source>
        <dbReference type="ARBA" id="ARBA00022840"/>
    </source>
</evidence>
<dbReference type="CDD" id="cd03230">
    <property type="entry name" value="ABC_DR_subfamily_A"/>
    <property type="match status" value="1"/>
</dbReference>
<evidence type="ECO:0000256" key="2">
    <source>
        <dbReference type="ARBA" id="ARBA00022741"/>
    </source>
</evidence>
<dbReference type="InterPro" id="IPR003593">
    <property type="entry name" value="AAA+_ATPase"/>
</dbReference>
<keyword evidence="6" id="KW-1185">Reference proteome</keyword>
<dbReference type="InterPro" id="IPR027417">
    <property type="entry name" value="P-loop_NTPase"/>
</dbReference>
<dbReference type="RefSeq" id="WP_154541166.1">
    <property type="nucleotide sequence ID" value="NZ_VULQ01000008.1"/>
</dbReference>
<dbReference type="Proteomes" id="UP000441925">
    <property type="component" value="Unassembled WGS sequence"/>
</dbReference>
<dbReference type="GO" id="GO:0005524">
    <property type="term" value="F:ATP binding"/>
    <property type="evidence" value="ECO:0007669"/>
    <property type="project" value="UniProtKB-KW"/>
</dbReference>
<dbReference type="SMART" id="SM00382">
    <property type="entry name" value="AAA"/>
    <property type="match status" value="1"/>
</dbReference>
<accession>A0A6N7VWL5</accession>
<evidence type="ECO:0000313" key="5">
    <source>
        <dbReference type="EMBL" id="MSS78247.1"/>
    </source>
</evidence>
<evidence type="ECO:0000256" key="1">
    <source>
        <dbReference type="ARBA" id="ARBA00022448"/>
    </source>
</evidence>
<dbReference type="GO" id="GO:0016887">
    <property type="term" value="F:ATP hydrolysis activity"/>
    <property type="evidence" value="ECO:0007669"/>
    <property type="project" value="InterPro"/>
</dbReference>
<organism evidence="5 6">
    <name type="scientific">Anaerococcus porci</name>
    <dbReference type="NCBI Taxonomy" id="2652269"/>
    <lineage>
        <taxon>Bacteria</taxon>
        <taxon>Bacillati</taxon>
        <taxon>Bacillota</taxon>
        <taxon>Tissierellia</taxon>
        <taxon>Tissierellales</taxon>
        <taxon>Peptoniphilaceae</taxon>
        <taxon>Anaerococcus</taxon>
    </lineage>
</organism>
<keyword evidence="3 5" id="KW-0067">ATP-binding</keyword>
<keyword evidence="2" id="KW-0547">Nucleotide-binding</keyword>
<reference evidence="5 6" key="1">
    <citation type="submission" date="2019-08" db="EMBL/GenBank/DDBJ databases">
        <title>In-depth cultivation of the pig gut microbiome towards novel bacterial diversity and tailored functional studies.</title>
        <authorList>
            <person name="Wylensek D."/>
            <person name="Hitch T.C.A."/>
            <person name="Clavel T."/>
        </authorList>
    </citation>
    <scope>NUCLEOTIDE SEQUENCE [LARGE SCALE GENOMIC DNA]</scope>
    <source>
        <strain evidence="5 6">WCA-380-WT-2B</strain>
    </source>
</reference>
<dbReference type="AlphaFoldDB" id="A0A6N7VWL5"/>
<dbReference type="PANTHER" id="PTHR42939">
    <property type="entry name" value="ABC TRANSPORTER ATP-BINDING PROTEIN ALBC-RELATED"/>
    <property type="match status" value="1"/>
</dbReference>
<evidence type="ECO:0000313" key="6">
    <source>
        <dbReference type="Proteomes" id="UP000441925"/>
    </source>
</evidence>
<dbReference type="SUPFAM" id="SSF52540">
    <property type="entry name" value="P-loop containing nucleoside triphosphate hydrolases"/>
    <property type="match status" value="1"/>
</dbReference>
<dbReference type="InterPro" id="IPR003439">
    <property type="entry name" value="ABC_transporter-like_ATP-bd"/>
</dbReference>
<sequence length="254" mass="29536">MKLIIESLSKSFGKKEVLENVDYVFEEGIVYALLGRNGSGKTTLFSLISEQIKKDKGKVFLEEDGVKNEINFKDVFFMVAEPNLPKFLTGREFIKFFIEANKDRIKDKKPIEDYFKIVDFDINDIDILIQGYSTGMKNKLQMLMFLILRPKVILMDEPLTSLDVVVQFEMKKIIRKIHKEHIIIFSTHILQLAKDICDNIVLLHNKNLQKVDESIKNDKDFEDKIITLLTTSDDSIKVLDKNFKDLEDEYESLS</sequence>
<protein>
    <submittedName>
        <fullName evidence="5">ABC transporter ATP-binding protein</fullName>
    </submittedName>
</protein>
<dbReference type="InterPro" id="IPR051782">
    <property type="entry name" value="ABC_Transporter_VariousFunc"/>
</dbReference>
<evidence type="ECO:0000259" key="4">
    <source>
        <dbReference type="PROSITE" id="PS50893"/>
    </source>
</evidence>
<dbReference type="PANTHER" id="PTHR42939:SF1">
    <property type="entry name" value="ABC TRANSPORTER ATP-BINDING PROTEIN ALBC-RELATED"/>
    <property type="match status" value="1"/>
</dbReference>
<gene>
    <name evidence="5" type="ORF">FYJ26_07510</name>
</gene>
<name>A0A6N7VWL5_9FIRM</name>
<proteinExistence type="predicted"/>
<comment type="caution">
    <text evidence="5">The sequence shown here is derived from an EMBL/GenBank/DDBJ whole genome shotgun (WGS) entry which is preliminary data.</text>
</comment>
<dbReference type="Pfam" id="PF00005">
    <property type="entry name" value="ABC_tran"/>
    <property type="match status" value="1"/>
</dbReference>
<keyword evidence="1" id="KW-0813">Transport</keyword>
<dbReference type="Gene3D" id="3.40.50.300">
    <property type="entry name" value="P-loop containing nucleotide triphosphate hydrolases"/>
    <property type="match status" value="1"/>
</dbReference>
<dbReference type="EMBL" id="VULQ01000008">
    <property type="protein sequence ID" value="MSS78247.1"/>
    <property type="molecule type" value="Genomic_DNA"/>
</dbReference>
<dbReference type="PROSITE" id="PS50893">
    <property type="entry name" value="ABC_TRANSPORTER_2"/>
    <property type="match status" value="1"/>
</dbReference>
<feature type="domain" description="ABC transporter" evidence="4">
    <location>
        <begin position="3"/>
        <end position="230"/>
    </location>
</feature>